<evidence type="ECO:0000313" key="3">
    <source>
        <dbReference type="Proteomes" id="UP001300012"/>
    </source>
</evidence>
<gene>
    <name evidence="2" type="ORF">NV381_18575</name>
</gene>
<name>A0ABT1YLC6_9BACL</name>
<evidence type="ECO:0000259" key="1">
    <source>
        <dbReference type="Pfam" id="PF06527"/>
    </source>
</evidence>
<dbReference type="Proteomes" id="UP001300012">
    <property type="component" value="Unassembled WGS sequence"/>
</dbReference>
<dbReference type="InterPro" id="IPR009492">
    <property type="entry name" value="TniQ"/>
</dbReference>
<accession>A0ABT1YLC6</accession>
<dbReference type="EMBL" id="JANQBD010000013">
    <property type="protein sequence ID" value="MCR8633209.1"/>
    <property type="molecule type" value="Genomic_DNA"/>
</dbReference>
<keyword evidence="3" id="KW-1185">Reference proteome</keyword>
<evidence type="ECO:0000313" key="2">
    <source>
        <dbReference type="EMBL" id="MCR8633209.1"/>
    </source>
</evidence>
<sequence>MKPLTVRIKISYDESLYSFLHRCAEANGMSFFDLFNLLKKNKYRLHAGDVHRLDFCPSNVIDVKHLNQIFAISITDLLKGSFTNVIRIFKGSSSETNCMFLNDSIRDHLSYCPECFAEKKQIKLIWKIHDITICLSHGRKLLDSCLHCSHEIKYKEITEMGRCPHCFCDLSKNIPNSEALEEKLLQKQRWFIRNWLSLLYDSQGVELSSNEIALRLLFVLNDKHHIFEKKIVRGKIKEASLIHFIQIARGTSKKRTIHIQTILSTIFLHDIEVEEFLSMSLPLSFVNSLMSSRNEPVRLACIAPWCESFRSDNSIIKTPSKNKGKGEQFFKEYLVCIDCGCEYAINTNREIVERTYFIKGYSILTNRRITKLTWPEKEKVMGLKKSRIRRILSYFYSRGIFLEDAPLVEIEQGILDVFCDAIRRGGSIIEIQHWKHWKNDDQYLLYRYHSQVIRTLYEHYYEQTGMSDQKRDYEFLHLVQNTCKQMLFEDKQITLPSVSKMIGCSATTIQNKGCSFIVAKYKKLQQEQRVQVLKDRIMGQVTAYFENHLGYVYSVPLFESLEVCRSTLKKLAPYICKQIEEMRNERNSVLKNCS</sequence>
<feature type="domain" description="TniQ" evidence="1">
    <location>
        <begin position="7"/>
        <end position="141"/>
    </location>
</feature>
<dbReference type="Pfam" id="PF06527">
    <property type="entry name" value="TniQ"/>
    <property type="match status" value="1"/>
</dbReference>
<dbReference type="RefSeq" id="WP_258214784.1">
    <property type="nucleotide sequence ID" value="NZ_JANQBD010000013.1"/>
</dbReference>
<organism evidence="2 3">
    <name type="scientific">Paenibacillus radicis</name>
    <name type="common">ex Xue et al. 2023</name>
    <dbReference type="NCBI Taxonomy" id="2972489"/>
    <lineage>
        <taxon>Bacteria</taxon>
        <taxon>Bacillati</taxon>
        <taxon>Bacillota</taxon>
        <taxon>Bacilli</taxon>
        <taxon>Bacillales</taxon>
        <taxon>Paenibacillaceae</taxon>
        <taxon>Paenibacillus</taxon>
    </lineage>
</organism>
<comment type="caution">
    <text evidence="2">The sequence shown here is derived from an EMBL/GenBank/DDBJ whole genome shotgun (WGS) entry which is preliminary data.</text>
</comment>
<proteinExistence type="predicted"/>
<reference evidence="2 3" key="1">
    <citation type="submission" date="2022-08" db="EMBL/GenBank/DDBJ databases">
        <title>Paenibacillus endoradicis sp. nov., Paenibacillus radicibacter sp. nov and Paenibacillus pararadicis sp. nov., three cold-adapted plant growth-promoting bacteria isolated from root of Larix gmelinii in Great Khingan.</title>
        <authorList>
            <person name="Xue H."/>
        </authorList>
    </citation>
    <scope>NUCLEOTIDE SEQUENCE [LARGE SCALE GENOMIC DNA]</scope>
    <source>
        <strain evidence="2 3">N5-1-1-5</strain>
    </source>
</reference>
<protein>
    <submittedName>
        <fullName evidence="2">TniQ family protein</fullName>
    </submittedName>
</protein>